<comment type="caution">
    <text evidence="7">The sequence shown here is derived from an EMBL/GenBank/DDBJ whole genome shotgun (WGS) entry which is preliminary data.</text>
</comment>
<dbReference type="Pfam" id="PF00455">
    <property type="entry name" value="DeoRC"/>
    <property type="match status" value="1"/>
</dbReference>
<dbReference type="GO" id="GO:0003700">
    <property type="term" value="F:DNA-binding transcription factor activity"/>
    <property type="evidence" value="ECO:0007669"/>
    <property type="project" value="InterPro"/>
</dbReference>
<feature type="domain" description="HTH deoR-type" evidence="6">
    <location>
        <begin position="3"/>
        <end position="58"/>
    </location>
</feature>
<dbReference type="Gene3D" id="3.40.50.1360">
    <property type="match status" value="1"/>
</dbReference>
<comment type="function">
    <text evidence="5">Repressor of the lactose catabolism operon. Galactose-6-phosphate is the inducer.</text>
</comment>
<sequence length="253" mass="27097">MYAPERHQRILATARAHGRVDVAGLARELSVTPETVRRDLTALERRGVVRRVHGGAIPVERLGIEPAVADRETVAAGEKERIARAALDELPDGGSLILDAGTTTMRLAQLLPDDRELTVVTHSIPVAGALIERPNITLHLLGGMVRGRTLAAVGEWTRTQIAEVFADVAFMGTNGVTVERGMTTPDLAEAGVKRALIQAARRVVLLADHHKFGRENFARVGPLSDVDTVITDDGLDDELAAEVENAGPTVVIA</sequence>
<dbReference type="SUPFAM" id="SSF46785">
    <property type="entry name" value="Winged helix' DNA-binding domain"/>
    <property type="match status" value="1"/>
</dbReference>
<gene>
    <name evidence="7" type="ORF">CLV46_1810</name>
</gene>
<name>A0A2M9CK25_9MICO</name>
<evidence type="ECO:0000256" key="1">
    <source>
        <dbReference type="ARBA" id="ARBA00021390"/>
    </source>
</evidence>
<evidence type="ECO:0000313" key="8">
    <source>
        <dbReference type="Proteomes" id="UP000228758"/>
    </source>
</evidence>
<evidence type="ECO:0000256" key="2">
    <source>
        <dbReference type="ARBA" id="ARBA00022491"/>
    </source>
</evidence>
<evidence type="ECO:0000256" key="4">
    <source>
        <dbReference type="ARBA" id="ARBA00023163"/>
    </source>
</evidence>
<dbReference type="PANTHER" id="PTHR30363:SF4">
    <property type="entry name" value="GLYCEROL-3-PHOSPHATE REGULON REPRESSOR"/>
    <property type="match status" value="1"/>
</dbReference>
<dbReference type="InterPro" id="IPR014036">
    <property type="entry name" value="DeoR-like_C"/>
</dbReference>
<dbReference type="InterPro" id="IPR037171">
    <property type="entry name" value="NagB/RpiA_transferase-like"/>
</dbReference>
<evidence type="ECO:0000256" key="5">
    <source>
        <dbReference type="ARBA" id="ARBA00024937"/>
    </source>
</evidence>
<dbReference type="PROSITE" id="PS51000">
    <property type="entry name" value="HTH_DEOR_2"/>
    <property type="match status" value="1"/>
</dbReference>
<dbReference type="PRINTS" id="PR00037">
    <property type="entry name" value="HTHLACR"/>
</dbReference>
<dbReference type="SMART" id="SM01134">
    <property type="entry name" value="DeoRC"/>
    <property type="match status" value="1"/>
</dbReference>
<keyword evidence="2" id="KW-0678">Repressor</keyword>
<dbReference type="Pfam" id="PF08220">
    <property type="entry name" value="HTH_DeoR"/>
    <property type="match status" value="1"/>
</dbReference>
<dbReference type="Gene3D" id="1.10.10.10">
    <property type="entry name" value="Winged helix-like DNA-binding domain superfamily/Winged helix DNA-binding domain"/>
    <property type="match status" value="1"/>
</dbReference>
<keyword evidence="4" id="KW-0804">Transcription</keyword>
<evidence type="ECO:0000256" key="3">
    <source>
        <dbReference type="ARBA" id="ARBA00023015"/>
    </source>
</evidence>
<dbReference type="RefSeq" id="WP_100364462.1">
    <property type="nucleotide sequence ID" value="NZ_PGFF01000001.1"/>
</dbReference>
<dbReference type="InterPro" id="IPR001034">
    <property type="entry name" value="DeoR_HTH"/>
</dbReference>
<dbReference type="InterPro" id="IPR036390">
    <property type="entry name" value="WH_DNA-bd_sf"/>
</dbReference>
<dbReference type="InterPro" id="IPR036388">
    <property type="entry name" value="WH-like_DNA-bd_sf"/>
</dbReference>
<keyword evidence="8" id="KW-1185">Reference proteome</keyword>
<evidence type="ECO:0000313" key="7">
    <source>
        <dbReference type="EMBL" id="PJJ72244.1"/>
    </source>
</evidence>
<organism evidence="7 8">
    <name type="scientific">Diaminobutyricimonas aerilata</name>
    <dbReference type="NCBI Taxonomy" id="1162967"/>
    <lineage>
        <taxon>Bacteria</taxon>
        <taxon>Bacillati</taxon>
        <taxon>Actinomycetota</taxon>
        <taxon>Actinomycetes</taxon>
        <taxon>Micrococcales</taxon>
        <taxon>Microbacteriaceae</taxon>
        <taxon>Diaminobutyricimonas</taxon>
    </lineage>
</organism>
<dbReference type="OrthoDB" id="7688673at2"/>
<protein>
    <recommendedName>
        <fullName evidence="1">Lactose phosphotransferase system repressor</fullName>
    </recommendedName>
</protein>
<accession>A0A2M9CK25</accession>
<keyword evidence="3" id="KW-0805">Transcription regulation</keyword>
<dbReference type="EMBL" id="PGFF01000001">
    <property type="protein sequence ID" value="PJJ72244.1"/>
    <property type="molecule type" value="Genomic_DNA"/>
</dbReference>
<dbReference type="InterPro" id="IPR050313">
    <property type="entry name" value="Carb_Metab_HTH_regulators"/>
</dbReference>
<dbReference type="PANTHER" id="PTHR30363">
    <property type="entry name" value="HTH-TYPE TRANSCRIPTIONAL REGULATOR SRLR-RELATED"/>
    <property type="match status" value="1"/>
</dbReference>
<dbReference type="Proteomes" id="UP000228758">
    <property type="component" value="Unassembled WGS sequence"/>
</dbReference>
<dbReference type="SMART" id="SM00420">
    <property type="entry name" value="HTH_DEOR"/>
    <property type="match status" value="1"/>
</dbReference>
<reference evidence="7 8" key="1">
    <citation type="submission" date="2017-11" db="EMBL/GenBank/DDBJ databases">
        <title>Genomic Encyclopedia of Archaeal and Bacterial Type Strains, Phase II (KMG-II): From Individual Species to Whole Genera.</title>
        <authorList>
            <person name="Goeker M."/>
        </authorList>
    </citation>
    <scope>NUCLEOTIDE SEQUENCE [LARGE SCALE GENOMIC DNA]</scope>
    <source>
        <strain evidence="7 8">DSM 27393</strain>
    </source>
</reference>
<evidence type="ECO:0000259" key="6">
    <source>
        <dbReference type="PROSITE" id="PS51000"/>
    </source>
</evidence>
<dbReference type="SUPFAM" id="SSF100950">
    <property type="entry name" value="NagB/RpiA/CoA transferase-like"/>
    <property type="match status" value="1"/>
</dbReference>
<proteinExistence type="predicted"/>
<dbReference type="AlphaFoldDB" id="A0A2M9CK25"/>